<name>A0AAF0X711_DAUCS</name>
<protein>
    <recommendedName>
        <fullName evidence="6">SWIM-type domain-containing protein</fullName>
    </recommendedName>
</protein>
<evidence type="ECO:0000256" key="5">
    <source>
        <dbReference type="SAM" id="MobiDB-lite"/>
    </source>
</evidence>
<dbReference type="Proteomes" id="UP000077755">
    <property type="component" value="Chromosome 5"/>
</dbReference>
<dbReference type="InterPro" id="IPR006564">
    <property type="entry name" value="Znf_PMZ"/>
</dbReference>
<keyword evidence="8" id="KW-1185">Reference proteome</keyword>
<dbReference type="Pfam" id="PF04434">
    <property type="entry name" value="SWIM"/>
    <property type="match status" value="1"/>
</dbReference>
<dbReference type="GO" id="GO:0008270">
    <property type="term" value="F:zinc ion binding"/>
    <property type="evidence" value="ECO:0007669"/>
    <property type="project" value="UniProtKB-KW"/>
</dbReference>
<dbReference type="InterPro" id="IPR007527">
    <property type="entry name" value="Znf_SWIM"/>
</dbReference>
<organism evidence="7 8">
    <name type="scientific">Daucus carota subsp. sativus</name>
    <name type="common">Carrot</name>
    <dbReference type="NCBI Taxonomy" id="79200"/>
    <lineage>
        <taxon>Eukaryota</taxon>
        <taxon>Viridiplantae</taxon>
        <taxon>Streptophyta</taxon>
        <taxon>Embryophyta</taxon>
        <taxon>Tracheophyta</taxon>
        <taxon>Spermatophyta</taxon>
        <taxon>Magnoliopsida</taxon>
        <taxon>eudicotyledons</taxon>
        <taxon>Gunneridae</taxon>
        <taxon>Pentapetalae</taxon>
        <taxon>asterids</taxon>
        <taxon>campanulids</taxon>
        <taxon>Apiales</taxon>
        <taxon>Apiaceae</taxon>
        <taxon>Apioideae</taxon>
        <taxon>Scandiceae</taxon>
        <taxon>Daucinae</taxon>
        <taxon>Daucus</taxon>
        <taxon>Daucus sect. Daucus</taxon>
    </lineage>
</organism>
<evidence type="ECO:0000259" key="6">
    <source>
        <dbReference type="PROSITE" id="PS50966"/>
    </source>
</evidence>
<evidence type="ECO:0000256" key="1">
    <source>
        <dbReference type="ARBA" id="ARBA00022723"/>
    </source>
</evidence>
<reference evidence="7" key="2">
    <citation type="submission" date="2022-03" db="EMBL/GenBank/DDBJ databases">
        <title>Draft title - Genomic analysis of global carrot germplasm unveils the trajectory of domestication and the origin of high carotenoid orange carrot.</title>
        <authorList>
            <person name="Iorizzo M."/>
            <person name="Ellison S."/>
            <person name="Senalik D."/>
            <person name="Macko-Podgorni A."/>
            <person name="Grzebelus D."/>
            <person name="Bostan H."/>
            <person name="Rolling W."/>
            <person name="Curaba J."/>
            <person name="Simon P."/>
        </authorList>
    </citation>
    <scope>NUCLEOTIDE SEQUENCE</scope>
    <source>
        <tissue evidence="7">Leaf</tissue>
    </source>
</reference>
<feature type="domain" description="SWIM-type" evidence="6">
    <location>
        <begin position="126"/>
        <end position="169"/>
    </location>
</feature>
<dbReference type="EMBL" id="CP093347">
    <property type="protein sequence ID" value="WOH02350.1"/>
    <property type="molecule type" value="Genomic_DNA"/>
</dbReference>
<dbReference type="PANTHER" id="PTHR31973">
    <property type="entry name" value="POLYPROTEIN, PUTATIVE-RELATED"/>
    <property type="match status" value="1"/>
</dbReference>
<sequence length="317" mass="36927">MLQIFLFSQLNKKAYDWLAAKPRSQWSRSGFREICKSDVFVNNNCEVFNNAINKFRDNGIITMFKNIHKTAMVRIQKRKTKMEKVKTKFCTKTMKKLNFNAKNNLLCWAIKEASKAVPVWNGGDKYHVTMSAGGHEVVVDLNQRRCACRKWQLTGIPCFHAVACIHFQKLDPMDFIHECYTRERYLQVYNHILEPISGEQYWEHTEQEAPLPPIKKVAPGRPKKKREKKNDVVQPREDNPQIMKRKGTSLRCSNCGEWEHNVRSCTKEKIPSSGEKEEPDATTARNLDTMPDLALLRYILTLIFPATFVSIEFFHEI</sequence>
<reference evidence="7" key="1">
    <citation type="journal article" date="2016" name="Nat. Genet.">
        <title>A high-quality carrot genome assembly provides new insights into carotenoid accumulation and asterid genome evolution.</title>
        <authorList>
            <person name="Iorizzo M."/>
            <person name="Ellison S."/>
            <person name="Senalik D."/>
            <person name="Zeng P."/>
            <person name="Satapoomin P."/>
            <person name="Huang J."/>
            <person name="Bowman M."/>
            <person name="Iovene M."/>
            <person name="Sanseverino W."/>
            <person name="Cavagnaro P."/>
            <person name="Yildiz M."/>
            <person name="Macko-Podgorni A."/>
            <person name="Moranska E."/>
            <person name="Grzebelus E."/>
            <person name="Grzebelus D."/>
            <person name="Ashrafi H."/>
            <person name="Zheng Z."/>
            <person name="Cheng S."/>
            <person name="Spooner D."/>
            <person name="Van Deynze A."/>
            <person name="Simon P."/>
        </authorList>
    </citation>
    <scope>NUCLEOTIDE SEQUENCE</scope>
    <source>
        <tissue evidence="7">Leaf</tissue>
    </source>
</reference>
<feature type="region of interest" description="Disordered" evidence="5">
    <location>
        <begin position="207"/>
        <end position="244"/>
    </location>
</feature>
<dbReference type="PANTHER" id="PTHR31973:SF187">
    <property type="entry name" value="MUTATOR TRANSPOSASE MUDRA PROTEIN"/>
    <property type="match status" value="1"/>
</dbReference>
<gene>
    <name evidence="7" type="ORF">DCAR_0521739</name>
</gene>
<keyword evidence="3" id="KW-0862">Zinc</keyword>
<dbReference type="AlphaFoldDB" id="A0AAF0X711"/>
<evidence type="ECO:0000256" key="3">
    <source>
        <dbReference type="ARBA" id="ARBA00022833"/>
    </source>
</evidence>
<dbReference type="PROSITE" id="PS50966">
    <property type="entry name" value="ZF_SWIM"/>
    <property type="match status" value="1"/>
</dbReference>
<evidence type="ECO:0000313" key="7">
    <source>
        <dbReference type="EMBL" id="WOH02350.1"/>
    </source>
</evidence>
<feature type="region of interest" description="Disordered" evidence="5">
    <location>
        <begin position="266"/>
        <end position="285"/>
    </location>
</feature>
<keyword evidence="1" id="KW-0479">Metal-binding</keyword>
<feature type="compositionally biased region" description="Basic and acidic residues" evidence="5">
    <location>
        <begin position="228"/>
        <end position="239"/>
    </location>
</feature>
<evidence type="ECO:0000313" key="8">
    <source>
        <dbReference type="Proteomes" id="UP000077755"/>
    </source>
</evidence>
<evidence type="ECO:0000256" key="2">
    <source>
        <dbReference type="ARBA" id="ARBA00022771"/>
    </source>
</evidence>
<keyword evidence="2 4" id="KW-0863">Zinc-finger</keyword>
<proteinExistence type="predicted"/>
<accession>A0AAF0X711</accession>
<feature type="compositionally biased region" description="Basic and acidic residues" evidence="5">
    <location>
        <begin position="266"/>
        <end position="276"/>
    </location>
</feature>
<dbReference type="SMART" id="SM00575">
    <property type="entry name" value="ZnF_PMZ"/>
    <property type="match status" value="1"/>
</dbReference>
<evidence type="ECO:0000256" key="4">
    <source>
        <dbReference type="PROSITE-ProRule" id="PRU00325"/>
    </source>
</evidence>